<dbReference type="EMBL" id="CAJPWZ010002737">
    <property type="protein sequence ID" value="CAG2244419.1"/>
    <property type="molecule type" value="Genomic_DNA"/>
</dbReference>
<reference evidence="1" key="1">
    <citation type="submission" date="2021-03" db="EMBL/GenBank/DDBJ databases">
        <authorList>
            <person name="Bekaert M."/>
        </authorList>
    </citation>
    <scope>NUCLEOTIDE SEQUENCE</scope>
</reference>
<dbReference type="OrthoDB" id="6101635at2759"/>
<protein>
    <submittedName>
        <fullName evidence="1">Uncharacterized protein</fullName>
    </submittedName>
</protein>
<accession>A0A8S3UTH6</accession>
<dbReference type="AlphaFoldDB" id="A0A8S3UTH6"/>
<proteinExistence type="predicted"/>
<evidence type="ECO:0000313" key="2">
    <source>
        <dbReference type="Proteomes" id="UP000683360"/>
    </source>
</evidence>
<comment type="caution">
    <text evidence="1">The sequence shown here is derived from an EMBL/GenBank/DDBJ whole genome shotgun (WGS) entry which is preliminary data.</text>
</comment>
<evidence type="ECO:0000313" key="1">
    <source>
        <dbReference type="EMBL" id="CAG2244419.1"/>
    </source>
</evidence>
<organism evidence="1 2">
    <name type="scientific">Mytilus edulis</name>
    <name type="common">Blue mussel</name>
    <dbReference type="NCBI Taxonomy" id="6550"/>
    <lineage>
        <taxon>Eukaryota</taxon>
        <taxon>Metazoa</taxon>
        <taxon>Spiralia</taxon>
        <taxon>Lophotrochozoa</taxon>
        <taxon>Mollusca</taxon>
        <taxon>Bivalvia</taxon>
        <taxon>Autobranchia</taxon>
        <taxon>Pteriomorphia</taxon>
        <taxon>Mytilida</taxon>
        <taxon>Mytiloidea</taxon>
        <taxon>Mytilidae</taxon>
        <taxon>Mytilinae</taxon>
        <taxon>Mytilus</taxon>
    </lineage>
</organism>
<gene>
    <name evidence="1" type="ORF">MEDL_56525</name>
</gene>
<sequence>MVSQTGKWMDIIDKSGLPGKYKAWCYQHGILQKITWPLLMNEVPLTKVESLERMFNRHLCKWLGAPKSFCNRTSSNLQLQLSTITEDKKSLETGRGNIWFGYGEREKSSGRASWFLVEPDQLSRCTPGDCRGQRRNSRGEGIHLMMEPAEQWKHCN</sequence>
<name>A0A8S3UTH6_MYTED</name>
<keyword evidence="2" id="KW-1185">Reference proteome</keyword>
<dbReference type="Proteomes" id="UP000683360">
    <property type="component" value="Unassembled WGS sequence"/>
</dbReference>